<name>A0A1I7UI41_9PELO</name>
<keyword evidence="2" id="KW-1185">Reference proteome</keyword>
<dbReference type="Gene3D" id="3.30.710.10">
    <property type="entry name" value="Potassium Channel Kv1.1, Chain A"/>
    <property type="match status" value="1"/>
</dbReference>
<organism evidence="2 3">
    <name type="scientific">Caenorhabditis tropicalis</name>
    <dbReference type="NCBI Taxonomy" id="1561998"/>
    <lineage>
        <taxon>Eukaryota</taxon>
        <taxon>Metazoa</taxon>
        <taxon>Ecdysozoa</taxon>
        <taxon>Nematoda</taxon>
        <taxon>Chromadorea</taxon>
        <taxon>Rhabditida</taxon>
        <taxon>Rhabditina</taxon>
        <taxon>Rhabditomorpha</taxon>
        <taxon>Rhabditoidea</taxon>
        <taxon>Rhabditidae</taxon>
        <taxon>Peloderinae</taxon>
        <taxon>Caenorhabditis</taxon>
    </lineage>
</organism>
<dbReference type="InterPro" id="IPR011333">
    <property type="entry name" value="SKP1/BTB/POZ_sf"/>
</dbReference>
<dbReference type="PANTHER" id="PTHR22744:SF14">
    <property type="entry name" value="BTB DOMAIN-CONTAINING PROTEIN-RELATED"/>
    <property type="match status" value="1"/>
</dbReference>
<feature type="domain" description="BTB" evidence="1">
    <location>
        <begin position="2"/>
        <end position="57"/>
    </location>
</feature>
<evidence type="ECO:0000313" key="3">
    <source>
        <dbReference type="WBParaSite" id="Csp11.Scaffold629.g9558.t1"/>
    </source>
</evidence>
<dbReference type="InterPro" id="IPR000210">
    <property type="entry name" value="BTB/POZ_dom"/>
</dbReference>
<evidence type="ECO:0000313" key="2">
    <source>
        <dbReference type="Proteomes" id="UP000095282"/>
    </source>
</evidence>
<protein>
    <submittedName>
        <fullName evidence="3">BTB domain-containing protein</fullName>
    </submittedName>
</protein>
<dbReference type="SUPFAM" id="SSF54695">
    <property type="entry name" value="POZ domain"/>
    <property type="match status" value="1"/>
</dbReference>
<proteinExistence type="predicted"/>
<dbReference type="AlphaFoldDB" id="A0A1I7UI41"/>
<dbReference type="Pfam" id="PF00651">
    <property type="entry name" value="BTB"/>
    <property type="match status" value="1"/>
</dbReference>
<sequence>MDEIEIKDVNFEAFASFLSLVLKDPIMPTVNNAVKLLELADRFLLPAARRPVEFFLLSASIGTLNKIRVAEMFQLEDLLEQAINNCREIVEKENFLADPTFQLISTATKARMFYKCMH</sequence>
<reference evidence="3" key="1">
    <citation type="submission" date="2016-11" db="UniProtKB">
        <authorList>
            <consortium name="WormBaseParasite"/>
        </authorList>
    </citation>
    <scope>IDENTIFICATION</scope>
</reference>
<accession>A0A1I7UI41</accession>
<dbReference type="WBParaSite" id="Csp11.Scaffold629.g9558.t1">
    <property type="protein sequence ID" value="Csp11.Scaffold629.g9558.t1"/>
    <property type="gene ID" value="Csp11.Scaffold629.g9558"/>
</dbReference>
<evidence type="ECO:0000259" key="1">
    <source>
        <dbReference type="Pfam" id="PF00651"/>
    </source>
</evidence>
<dbReference type="Proteomes" id="UP000095282">
    <property type="component" value="Unplaced"/>
</dbReference>
<dbReference type="PANTHER" id="PTHR22744">
    <property type="entry name" value="HELIX LOOP HELIX PROTEIN 21-RELATED"/>
    <property type="match status" value="1"/>
</dbReference>